<reference evidence="2 3" key="1">
    <citation type="journal article" date="2018" name="Nat. Genet.">
        <title>The Rosa genome provides new insights in the design of modern roses.</title>
        <authorList>
            <person name="Bendahmane M."/>
        </authorList>
    </citation>
    <scope>NUCLEOTIDE SEQUENCE [LARGE SCALE GENOMIC DNA]</scope>
    <source>
        <strain evidence="3">cv. Old Blush</strain>
    </source>
</reference>
<name>A0A2P6R6D6_ROSCH</name>
<evidence type="ECO:0000313" key="3">
    <source>
        <dbReference type="Proteomes" id="UP000238479"/>
    </source>
</evidence>
<keyword evidence="1" id="KW-1133">Transmembrane helix</keyword>
<proteinExistence type="predicted"/>
<dbReference type="EMBL" id="PDCK01000041">
    <property type="protein sequence ID" value="PRQ41988.1"/>
    <property type="molecule type" value="Genomic_DNA"/>
</dbReference>
<dbReference type="AlphaFoldDB" id="A0A2P6R6D6"/>
<keyword evidence="1" id="KW-0812">Transmembrane</keyword>
<sequence>MRAATSISSTLLLLQFYFISSYLLLLLLFFPFFFLPNPHYAVLYLPISRQLPYIHQINILHLGSMSSVLDLEFLLAKKILGFFFSYRFWVSSEILLSNKSPNLISLFHMVYGCLLKFCFSYVETGDSGIALVASGATANLSIEEEEEELAWEESFERLRWFREAEMEGKGLGGGGAGLVGDGFAEMEEKLGRVGLSVSEYLKPETEPKIHIRVGLCIEPRFSILKPNRIGLFY</sequence>
<evidence type="ECO:0000313" key="2">
    <source>
        <dbReference type="EMBL" id="PRQ41988.1"/>
    </source>
</evidence>
<dbReference type="Gramene" id="PRQ41988">
    <property type="protein sequence ID" value="PRQ41988"/>
    <property type="gene ID" value="RchiOBHm_Chr3g0452751"/>
</dbReference>
<organism evidence="2 3">
    <name type="scientific">Rosa chinensis</name>
    <name type="common">China rose</name>
    <dbReference type="NCBI Taxonomy" id="74649"/>
    <lineage>
        <taxon>Eukaryota</taxon>
        <taxon>Viridiplantae</taxon>
        <taxon>Streptophyta</taxon>
        <taxon>Embryophyta</taxon>
        <taxon>Tracheophyta</taxon>
        <taxon>Spermatophyta</taxon>
        <taxon>Magnoliopsida</taxon>
        <taxon>eudicotyledons</taxon>
        <taxon>Gunneridae</taxon>
        <taxon>Pentapetalae</taxon>
        <taxon>rosids</taxon>
        <taxon>fabids</taxon>
        <taxon>Rosales</taxon>
        <taxon>Rosaceae</taxon>
        <taxon>Rosoideae</taxon>
        <taxon>Rosoideae incertae sedis</taxon>
        <taxon>Rosa</taxon>
    </lineage>
</organism>
<comment type="caution">
    <text evidence="2">The sequence shown here is derived from an EMBL/GenBank/DDBJ whole genome shotgun (WGS) entry which is preliminary data.</text>
</comment>
<dbReference type="Proteomes" id="UP000238479">
    <property type="component" value="Chromosome 3"/>
</dbReference>
<gene>
    <name evidence="2" type="ORF">RchiOBHm_Chr3g0452751</name>
</gene>
<evidence type="ECO:0000256" key="1">
    <source>
        <dbReference type="SAM" id="Phobius"/>
    </source>
</evidence>
<keyword evidence="1" id="KW-0472">Membrane</keyword>
<feature type="transmembrane region" description="Helical" evidence="1">
    <location>
        <begin position="12"/>
        <end position="33"/>
    </location>
</feature>
<protein>
    <submittedName>
        <fullName evidence="2">Uncharacterized protein</fullName>
    </submittedName>
</protein>
<accession>A0A2P6R6D6</accession>
<keyword evidence="3" id="KW-1185">Reference proteome</keyword>